<dbReference type="RefSeq" id="WP_379730424.1">
    <property type="nucleotide sequence ID" value="NZ_JBHSWZ010000003.1"/>
</dbReference>
<name>A0ABD6B823_9EURY</name>
<accession>A0ABD6B823</accession>
<keyword evidence="1" id="KW-0472">Membrane</keyword>
<protein>
    <submittedName>
        <fullName evidence="2">Uncharacterized protein</fullName>
    </submittedName>
</protein>
<keyword evidence="1" id="KW-0812">Transmembrane</keyword>
<comment type="caution">
    <text evidence="2">The sequence shown here is derived from an EMBL/GenBank/DDBJ whole genome shotgun (WGS) entry which is preliminary data.</text>
</comment>
<evidence type="ECO:0000256" key="1">
    <source>
        <dbReference type="SAM" id="Phobius"/>
    </source>
</evidence>
<dbReference type="AlphaFoldDB" id="A0ABD6B823"/>
<reference evidence="2 3" key="1">
    <citation type="journal article" date="2019" name="Int. J. Syst. Evol. Microbiol.">
        <title>The Global Catalogue of Microorganisms (GCM) 10K type strain sequencing project: providing services to taxonomists for standard genome sequencing and annotation.</title>
        <authorList>
            <consortium name="The Broad Institute Genomics Platform"/>
            <consortium name="The Broad Institute Genome Sequencing Center for Infectious Disease"/>
            <person name="Wu L."/>
            <person name="Ma J."/>
        </authorList>
    </citation>
    <scope>NUCLEOTIDE SEQUENCE [LARGE SCALE GENOMIC DNA]</scope>
    <source>
        <strain evidence="2 3">CGMCC 1.12285</strain>
    </source>
</reference>
<keyword evidence="3" id="KW-1185">Reference proteome</keyword>
<evidence type="ECO:0000313" key="3">
    <source>
        <dbReference type="Proteomes" id="UP001597111"/>
    </source>
</evidence>
<sequence length="119" mass="12463">MSGADTDPDQYIEGGSIVWTGRKGLAAGIVGTFVTLLGWMYASFIDLIVTGINGVISGYGSWYAKLLSAPFEAGAGEVEAAIETGRTAITSWGLLAFPMAVLVTVLSLSLILWGVSRFV</sequence>
<feature type="transmembrane region" description="Helical" evidence="1">
    <location>
        <begin position="24"/>
        <end position="42"/>
    </location>
</feature>
<organism evidence="2 3">
    <name type="scientific">Halolamina salina</name>
    <dbReference type="NCBI Taxonomy" id="1220023"/>
    <lineage>
        <taxon>Archaea</taxon>
        <taxon>Methanobacteriati</taxon>
        <taxon>Methanobacteriota</taxon>
        <taxon>Stenosarchaea group</taxon>
        <taxon>Halobacteria</taxon>
        <taxon>Halobacteriales</taxon>
        <taxon>Haloferacaceae</taxon>
    </lineage>
</organism>
<dbReference type="Proteomes" id="UP001597111">
    <property type="component" value="Unassembled WGS sequence"/>
</dbReference>
<evidence type="ECO:0000313" key="2">
    <source>
        <dbReference type="EMBL" id="MFD1527057.1"/>
    </source>
</evidence>
<proteinExistence type="predicted"/>
<feature type="transmembrane region" description="Helical" evidence="1">
    <location>
        <begin position="92"/>
        <end position="115"/>
    </location>
</feature>
<keyword evidence="1" id="KW-1133">Transmembrane helix</keyword>
<dbReference type="EMBL" id="JBHUDH010000143">
    <property type="protein sequence ID" value="MFD1527057.1"/>
    <property type="molecule type" value="Genomic_DNA"/>
</dbReference>
<gene>
    <name evidence="2" type="ORF">ACFR9S_12255</name>
</gene>